<evidence type="ECO:0000313" key="4">
    <source>
        <dbReference type="EMBL" id="TWJ16911.1"/>
    </source>
</evidence>
<dbReference type="InterPro" id="IPR050180">
    <property type="entry name" value="RNR_Ribonuclease"/>
</dbReference>
<name>A0A562VGG2_9ACTN</name>
<comment type="caution">
    <text evidence="4">The sequence shown here is derived from an EMBL/GenBank/DDBJ whole genome shotgun (WGS) entry which is preliminary data.</text>
</comment>
<keyword evidence="5" id="KW-1185">Reference proteome</keyword>
<protein>
    <submittedName>
        <fullName evidence="4">Ribonuclease R</fullName>
    </submittedName>
</protein>
<feature type="region of interest" description="Disordered" evidence="2">
    <location>
        <begin position="316"/>
        <end position="340"/>
    </location>
</feature>
<dbReference type="GO" id="GO:0000932">
    <property type="term" value="C:P-body"/>
    <property type="evidence" value="ECO:0007669"/>
    <property type="project" value="TreeGrafter"/>
</dbReference>
<dbReference type="GO" id="GO:0006402">
    <property type="term" value="P:mRNA catabolic process"/>
    <property type="evidence" value="ECO:0007669"/>
    <property type="project" value="TreeGrafter"/>
</dbReference>
<reference evidence="4 5" key="1">
    <citation type="journal article" date="2013" name="Stand. Genomic Sci.">
        <title>Genomic Encyclopedia of Type Strains, Phase I: The one thousand microbial genomes (KMG-I) project.</title>
        <authorList>
            <person name="Kyrpides N.C."/>
            <person name="Woyke T."/>
            <person name="Eisen J.A."/>
            <person name="Garrity G."/>
            <person name="Lilburn T.G."/>
            <person name="Beck B.J."/>
            <person name="Whitman W.B."/>
            <person name="Hugenholtz P."/>
            <person name="Klenk H.P."/>
        </authorList>
    </citation>
    <scope>NUCLEOTIDE SEQUENCE [LARGE SCALE GENOMIC DNA]</scope>
    <source>
        <strain evidence="4 5">DSM 45044</strain>
    </source>
</reference>
<dbReference type="PANTHER" id="PTHR23355">
    <property type="entry name" value="RIBONUCLEASE"/>
    <property type="match status" value="1"/>
</dbReference>
<dbReference type="SUPFAM" id="SSF54768">
    <property type="entry name" value="dsRNA-binding domain-like"/>
    <property type="match status" value="2"/>
</dbReference>
<keyword evidence="1" id="KW-0694">RNA-binding</keyword>
<dbReference type="PANTHER" id="PTHR23355:SF9">
    <property type="entry name" value="DIS3-LIKE EXONUCLEASE 2"/>
    <property type="match status" value="1"/>
</dbReference>
<feature type="domain" description="DRBM" evidence="3">
    <location>
        <begin position="518"/>
        <end position="590"/>
    </location>
</feature>
<evidence type="ECO:0000256" key="1">
    <source>
        <dbReference type="PROSITE-ProRule" id="PRU00266"/>
    </source>
</evidence>
<dbReference type="InterPro" id="IPR012340">
    <property type="entry name" value="NA-bd_OB-fold"/>
</dbReference>
<dbReference type="InterPro" id="IPR001900">
    <property type="entry name" value="RNase_II/R"/>
</dbReference>
<dbReference type="SUPFAM" id="SSF50249">
    <property type="entry name" value="Nucleic acid-binding proteins"/>
    <property type="match status" value="1"/>
</dbReference>
<dbReference type="SMART" id="SM00955">
    <property type="entry name" value="RNB"/>
    <property type="match status" value="1"/>
</dbReference>
<accession>A0A562VGG2</accession>
<feature type="region of interest" description="Disordered" evidence="2">
    <location>
        <begin position="492"/>
        <end position="513"/>
    </location>
</feature>
<dbReference type="Pfam" id="PF00773">
    <property type="entry name" value="RNB"/>
    <property type="match status" value="1"/>
</dbReference>
<evidence type="ECO:0000313" key="5">
    <source>
        <dbReference type="Proteomes" id="UP000321617"/>
    </source>
</evidence>
<dbReference type="GO" id="GO:0003723">
    <property type="term" value="F:RNA binding"/>
    <property type="evidence" value="ECO:0007669"/>
    <property type="project" value="UniProtKB-UniRule"/>
</dbReference>
<dbReference type="Proteomes" id="UP000321617">
    <property type="component" value="Unassembled WGS sequence"/>
</dbReference>
<dbReference type="SMART" id="SM00358">
    <property type="entry name" value="DSRM"/>
    <property type="match status" value="2"/>
</dbReference>
<dbReference type="PROSITE" id="PS50137">
    <property type="entry name" value="DS_RBD"/>
    <property type="match status" value="1"/>
</dbReference>
<dbReference type="EMBL" id="VLLL01000002">
    <property type="protein sequence ID" value="TWJ16911.1"/>
    <property type="molecule type" value="Genomic_DNA"/>
</dbReference>
<evidence type="ECO:0000256" key="2">
    <source>
        <dbReference type="SAM" id="MobiDB-lite"/>
    </source>
</evidence>
<proteinExistence type="predicted"/>
<dbReference type="Gene3D" id="3.30.160.20">
    <property type="match status" value="1"/>
</dbReference>
<sequence length="599" mass="65960">MIDSPETRDRDDAIWLHRDGDDTHVWIHIADVAGRFPAGTAADRLAQRRVHTRYRPGRIDPMLPETVEQEAALRPGGPQPTMRIALRFDESAAVTDITVGRGRLHHAHTLTYPLTSRVLAEPSHPLYEVLDHARRLATALLSRRRRAGALAFYDLHRGYATTEEGHLVRLADHQRHVGYLIVQELMIAANSAVADWCMARDLPILFRNHRAATVAGDTTALLDELAAAQARDDPTGYERLRDRMTLVQSPASYDTRVLGHHGLNLAGYTHATSPLRRYADLVNQRVLLAAAAGEPAPYDDATLAALAEHVNEVTREERRRRAERHRTAARDDTRRRLRSAGHEDLSAADFGKVVRLAVAEGRDVPELMAETRRRLHAGELALRDRYEILIGATAPAWRTLREDVHRGICDSPGEPVTVVNLHAQAHSDRPVTPETVEWTVEDVGDVRQPRFAATVTLRLPEGEHRSPTRAAGTKKDAKLQAAIALLATLTGLPDRSHDAPPPTAPPPAAARRVPPERNAAMAVNEYGQHGTITGVQWRFHREGPPHEPEFTCTVSALLPSGHRIEATGSAGGKQAAKLAAATRLRHTIEEALTPTGGDT</sequence>
<dbReference type="Pfam" id="PF00035">
    <property type="entry name" value="dsrm"/>
    <property type="match status" value="1"/>
</dbReference>
<evidence type="ECO:0000259" key="3">
    <source>
        <dbReference type="PROSITE" id="PS50137"/>
    </source>
</evidence>
<feature type="compositionally biased region" description="Pro residues" evidence="2">
    <location>
        <begin position="499"/>
        <end position="508"/>
    </location>
</feature>
<dbReference type="CDD" id="cd00048">
    <property type="entry name" value="DSRM_SF"/>
    <property type="match status" value="2"/>
</dbReference>
<gene>
    <name evidence="4" type="ORF">LX16_0126</name>
</gene>
<dbReference type="GO" id="GO:0000175">
    <property type="term" value="F:3'-5'-RNA exonuclease activity"/>
    <property type="evidence" value="ECO:0007669"/>
    <property type="project" value="TreeGrafter"/>
</dbReference>
<dbReference type="AlphaFoldDB" id="A0A562VGG2"/>
<dbReference type="InterPro" id="IPR014720">
    <property type="entry name" value="dsRBD_dom"/>
</dbReference>
<organism evidence="4 5">
    <name type="scientific">Stackebrandtia albiflava</name>
    <dbReference type="NCBI Taxonomy" id="406432"/>
    <lineage>
        <taxon>Bacteria</taxon>
        <taxon>Bacillati</taxon>
        <taxon>Actinomycetota</taxon>
        <taxon>Actinomycetes</taxon>
        <taxon>Glycomycetales</taxon>
        <taxon>Glycomycetaceae</taxon>
        <taxon>Stackebrandtia</taxon>
    </lineage>
</organism>